<evidence type="ECO:0000256" key="4">
    <source>
        <dbReference type="ARBA" id="ARBA00022777"/>
    </source>
</evidence>
<evidence type="ECO:0000313" key="8">
    <source>
        <dbReference type="EMBL" id="CAL8112852.1"/>
    </source>
</evidence>
<sequence>MVINNCDPEEFPTLETTSCDSRGILKLNQNLIINKCVLDELYRVDKGAPFATGLYAQVRRCKSLRPSGSQKSQPYYAAKFSPRKRPGHSQNEDCVESLHEIALLCQLKNPYIISFKDAFILDDFIVTIMEFAPGGDLQSVIDADLVLLEKDATRYVYQLLEALKYLHSRHIAHLDIKPQNLLLMGEFPSCDIKLCDFEISRVIRPGMEIREILGTPDYVAPEILLYEPLSTVCDMWSVGILTYVLLTGFSPFGGDTDQETFSNIINEPIDFPEELFEDVSPEAIDFIEKLAVKNGRTRPNAEQIELHEWVQTYVSPSTIPVPPPMPPPPVVKEPVTATISAPPGSPIIGCGPKKRSPRKASAMSGSSTASVSPAGRRQSARSILRACKSAYDLNKMGGKTKSREVLIEKMRIATGEPSGGPWKLRKNLSKSREQLWESKIQLSKSCEKINNNLPGSSRWASVANFPSLDMNTMKSSTSQESVISVMSTCTNVGNAQQQLDVGDWQQQQALDDTFPYSVSMPSTPPVPNFDLSHNNGYHESSPPIISNNFSSLQSKMLSEEFAGYVSLASSNGSGDCQYMNMTQSQATSAAIEEAQRSVAELINTFGGRVSKKLDLKNKFEPILEVDGSEEQPMSLGDCSDNNSTSGVSSIIPSSTCPNSKDMKMNDNNGKQFDSNALYGSNNKLQSLSVNKTDTGQPGEPGSANSSRRNSKTAQQIHDEMKTERRANRSEYHNATSTRRGSMSPPKHSDGTALKGILKKPKQPDLSTTNRSASEFPGSSTARRGSIPSNAFRLYEQHTISSSAKAPKRSILKNGSTTVMSDAKLSKSTGGNHSGKSGSSERSSSRSPENTAAMKNTQSPKDKEDSPVEGKNENVSSAPPSNNNNNNNNNNNQNSTSLNRPNRPTSILITSNADNKIETLESPRRSKPPPDFTSIVITPEKVCEKEGKVETPLTPKAKHSPKKRSEHQNLESTRYQQPIPNNEQSEVASTSGSTDDSEPAAVAIKVFPPDPIIIPKSSILLLNSGKAPDSPVAEEMTPPSPAELKEFLRKNPNATPKQISRGMKSQWGVVCTGSVERAKGRFESVRSKLRRGSVPDF</sequence>
<feature type="compositionally biased region" description="Low complexity" evidence="6">
    <location>
        <begin position="833"/>
        <end position="846"/>
    </location>
</feature>
<feature type="compositionally biased region" description="Basic and acidic residues" evidence="6">
    <location>
        <begin position="716"/>
        <end position="731"/>
    </location>
</feature>
<evidence type="ECO:0000256" key="6">
    <source>
        <dbReference type="SAM" id="MobiDB-lite"/>
    </source>
</evidence>
<dbReference type="EMBL" id="CAXLJM020000049">
    <property type="protein sequence ID" value="CAL8112852.1"/>
    <property type="molecule type" value="Genomic_DNA"/>
</dbReference>
<evidence type="ECO:0000256" key="2">
    <source>
        <dbReference type="ARBA" id="ARBA00022679"/>
    </source>
</evidence>
<proteinExistence type="predicted"/>
<feature type="compositionally biased region" description="Polar residues" evidence="6">
    <location>
        <begin position="764"/>
        <end position="788"/>
    </location>
</feature>
<feature type="compositionally biased region" description="Basic and acidic residues" evidence="6">
    <location>
        <begin position="859"/>
        <end position="871"/>
    </location>
</feature>
<keyword evidence="9" id="KW-1185">Reference proteome</keyword>
<feature type="compositionally biased region" description="Polar residues" evidence="6">
    <location>
        <begin position="969"/>
        <end position="993"/>
    </location>
</feature>
<feature type="region of interest" description="Disordered" evidence="6">
    <location>
        <begin position="65"/>
        <end position="88"/>
    </location>
</feature>
<dbReference type="InterPro" id="IPR011009">
    <property type="entry name" value="Kinase-like_dom_sf"/>
</dbReference>
<protein>
    <recommendedName>
        <fullName evidence="7">Protein kinase domain-containing protein</fullName>
    </recommendedName>
</protein>
<keyword evidence="4" id="KW-0418">Kinase</keyword>
<evidence type="ECO:0000256" key="1">
    <source>
        <dbReference type="ARBA" id="ARBA00022527"/>
    </source>
</evidence>
<feature type="domain" description="Protein kinase" evidence="7">
    <location>
        <begin position="44"/>
        <end position="310"/>
    </location>
</feature>
<dbReference type="PANTHER" id="PTHR24342:SF12">
    <property type="entry name" value="DEATH-ASSOCIATED PROTEIN KINASE RELATED"/>
    <property type="match status" value="1"/>
</dbReference>
<keyword evidence="5" id="KW-0067">ATP-binding</keyword>
<dbReference type="Pfam" id="PF00069">
    <property type="entry name" value="Pkinase"/>
    <property type="match status" value="1"/>
</dbReference>
<organism evidence="8 9">
    <name type="scientific">Orchesella dallaii</name>
    <dbReference type="NCBI Taxonomy" id="48710"/>
    <lineage>
        <taxon>Eukaryota</taxon>
        <taxon>Metazoa</taxon>
        <taxon>Ecdysozoa</taxon>
        <taxon>Arthropoda</taxon>
        <taxon>Hexapoda</taxon>
        <taxon>Collembola</taxon>
        <taxon>Entomobryomorpha</taxon>
        <taxon>Entomobryoidea</taxon>
        <taxon>Orchesellidae</taxon>
        <taxon>Orchesellinae</taxon>
        <taxon>Orchesella</taxon>
    </lineage>
</organism>
<feature type="compositionally biased region" description="Polar residues" evidence="6">
    <location>
        <begin position="702"/>
        <end position="715"/>
    </location>
</feature>
<dbReference type="InterPro" id="IPR000719">
    <property type="entry name" value="Prot_kinase_dom"/>
</dbReference>
<gene>
    <name evidence="8" type="ORF">ODALV1_LOCUS15809</name>
</gene>
<reference evidence="8 9" key="1">
    <citation type="submission" date="2024-08" db="EMBL/GenBank/DDBJ databases">
        <authorList>
            <person name="Cucini C."/>
            <person name="Frati F."/>
        </authorList>
    </citation>
    <scope>NUCLEOTIDE SEQUENCE [LARGE SCALE GENOMIC DNA]</scope>
</reference>
<feature type="compositionally biased region" description="Basic residues" evidence="6">
    <location>
        <begin position="955"/>
        <end position="964"/>
    </location>
</feature>
<name>A0ABP1R0C0_9HEXA</name>
<evidence type="ECO:0000256" key="3">
    <source>
        <dbReference type="ARBA" id="ARBA00022741"/>
    </source>
</evidence>
<feature type="compositionally biased region" description="Polar residues" evidence="6">
    <location>
        <begin position="665"/>
        <end position="695"/>
    </location>
</feature>
<evidence type="ECO:0000313" key="9">
    <source>
        <dbReference type="Proteomes" id="UP001642540"/>
    </source>
</evidence>
<feature type="compositionally biased region" description="Polar residues" evidence="6">
    <location>
        <begin position="902"/>
        <end position="913"/>
    </location>
</feature>
<feature type="compositionally biased region" description="Low complexity" evidence="6">
    <location>
        <begin position="360"/>
        <end position="374"/>
    </location>
</feature>
<keyword evidence="3" id="KW-0547">Nucleotide-binding</keyword>
<dbReference type="PROSITE" id="PS00108">
    <property type="entry name" value="PROTEIN_KINASE_ST"/>
    <property type="match status" value="1"/>
</dbReference>
<dbReference type="SUPFAM" id="SSF56112">
    <property type="entry name" value="Protein kinase-like (PK-like)"/>
    <property type="match status" value="1"/>
</dbReference>
<dbReference type="PANTHER" id="PTHR24342">
    <property type="entry name" value="SERINE/THREONINE-PROTEIN KINASE 17"/>
    <property type="match status" value="1"/>
</dbReference>
<keyword evidence="1" id="KW-0723">Serine/threonine-protein kinase</keyword>
<feature type="compositionally biased region" description="Polar residues" evidence="6">
    <location>
        <begin position="847"/>
        <end position="858"/>
    </location>
</feature>
<dbReference type="PROSITE" id="PS50011">
    <property type="entry name" value="PROTEIN_KINASE_DOM"/>
    <property type="match status" value="1"/>
</dbReference>
<feature type="compositionally biased region" description="Low complexity" evidence="6">
    <location>
        <begin position="643"/>
        <end position="655"/>
    </location>
</feature>
<feature type="compositionally biased region" description="Basic and acidic residues" evidence="6">
    <location>
        <begin position="914"/>
        <end position="923"/>
    </location>
</feature>
<feature type="region of interest" description="Disordered" evidence="6">
    <location>
        <begin position="624"/>
        <end position="998"/>
    </location>
</feature>
<feature type="compositionally biased region" description="Low complexity" evidence="6">
    <location>
        <begin position="872"/>
        <end position="901"/>
    </location>
</feature>
<evidence type="ECO:0000256" key="5">
    <source>
        <dbReference type="ARBA" id="ARBA00022840"/>
    </source>
</evidence>
<dbReference type="Proteomes" id="UP001642540">
    <property type="component" value="Unassembled WGS sequence"/>
</dbReference>
<accession>A0ABP1R0C0</accession>
<comment type="caution">
    <text evidence="8">The sequence shown here is derived from an EMBL/GenBank/DDBJ whole genome shotgun (WGS) entry which is preliminary data.</text>
</comment>
<feature type="compositionally biased region" description="Polar residues" evidence="6">
    <location>
        <begin position="812"/>
        <end position="830"/>
    </location>
</feature>
<dbReference type="InterPro" id="IPR008271">
    <property type="entry name" value="Ser/Thr_kinase_AS"/>
</dbReference>
<dbReference type="SMART" id="SM00220">
    <property type="entry name" value="S_TKc"/>
    <property type="match status" value="1"/>
</dbReference>
<dbReference type="Gene3D" id="1.10.510.10">
    <property type="entry name" value="Transferase(Phosphotransferase) domain 1"/>
    <property type="match status" value="1"/>
</dbReference>
<evidence type="ECO:0000259" key="7">
    <source>
        <dbReference type="PROSITE" id="PS50011"/>
    </source>
</evidence>
<keyword evidence="2" id="KW-0808">Transferase</keyword>
<feature type="region of interest" description="Disordered" evidence="6">
    <location>
        <begin position="341"/>
        <end position="378"/>
    </location>
</feature>
<dbReference type="Gene3D" id="3.30.200.20">
    <property type="entry name" value="Phosphorylase Kinase, domain 1"/>
    <property type="match status" value="1"/>
</dbReference>